<evidence type="ECO:0000256" key="1">
    <source>
        <dbReference type="SAM" id="SignalP"/>
    </source>
</evidence>
<feature type="chain" id="PRO_5023127698" description="SAM-dependent MTase RsmB/NOP-type domain-containing protein" evidence="1">
    <location>
        <begin position="20"/>
        <end position="232"/>
    </location>
</feature>
<organism evidence="2 3">
    <name type="scientific">Acer yangbiense</name>
    <dbReference type="NCBI Taxonomy" id="1000413"/>
    <lineage>
        <taxon>Eukaryota</taxon>
        <taxon>Viridiplantae</taxon>
        <taxon>Streptophyta</taxon>
        <taxon>Embryophyta</taxon>
        <taxon>Tracheophyta</taxon>
        <taxon>Spermatophyta</taxon>
        <taxon>Magnoliopsida</taxon>
        <taxon>eudicotyledons</taxon>
        <taxon>Gunneridae</taxon>
        <taxon>Pentapetalae</taxon>
        <taxon>rosids</taxon>
        <taxon>malvids</taxon>
        <taxon>Sapindales</taxon>
        <taxon>Sapindaceae</taxon>
        <taxon>Hippocastanoideae</taxon>
        <taxon>Acereae</taxon>
        <taxon>Acer</taxon>
    </lineage>
</organism>
<accession>A0A5C7IAB6</accession>
<evidence type="ECO:0008006" key="4">
    <source>
        <dbReference type="Google" id="ProtNLM"/>
    </source>
</evidence>
<feature type="signal peptide" evidence="1">
    <location>
        <begin position="1"/>
        <end position="19"/>
    </location>
</feature>
<comment type="caution">
    <text evidence="2">The sequence shown here is derived from an EMBL/GenBank/DDBJ whole genome shotgun (WGS) entry which is preliminary data.</text>
</comment>
<dbReference type="InterPro" id="IPR023267">
    <property type="entry name" value="RCMT"/>
</dbReference>
<dbReference type="GO" id="GO:0001510">
    <property type="term" value="P:RNA methylation"/>
    <property type="evidence" value="ECO:0007669"/>
    <property type="project" value="InterPro"/>
</dbReference>
<dbReference type="SUPFAM" id="SSF53335">
    <property type="entry name" value="S-adenosyl-L-methionine-dependent methyltransferases"/>
    <property type="match status" value="1"/>
</dbReference>
<dbReference type="PANTHER" id="PTHR22807:SF16">
    <property type="entry name" value="SAM-DEPENDENT MTASE RSMB_NOP-TYPE DOMAIN-CONTAINING PROTEIN"/>
    <property type="match status" value="1"/>
</dbReference>
<dbReference type="AlphaFoldDB" id="A0A5C7IAB6"/>
<keyword evidence="3" id="KW-1185">Reference proteome</keyword>
<dbReference type="PANTHER" id="PTHR22807">
    <property type="entry name" value="NOP2 YEAST -RELATED NOL1/NOP2/FMU SUN DOMAIN-CONTAINING"/>
    <property type="match status" value="1"/>
</dbReference>
<protein>
    <recommendedName>
        <fullName evidence="4">SAM-dependent MTase RsmB/NOP-type domain-containing protein</fullName>
    </recommendedName>
</protein>
<dbReference type="EMBL" id="VAHF01000003">
    <property type="protein sequence ID" value="TXG66270.1"/>
    <property type="molecule type" value="Genomic_DNA"/>
</dbReference>
<dbReference type="GO" id="GO:0008173">
    <property type="term" value="F:RNA methyltransferase activity"/>
    <property type="evidence" value="ECO:0007669"/>
    <property type="project" value="InterPro"/>
</dbReference>
<evidence type="ECO:0000313" key="2">
    <source>
        <dbReference type="EMBL" id="TXG66270.1"/>
    </source>
</evidence>
<evidence type="ECO:0000313" key="3">
    <source>
        <dbReference type="Proteomes" id="UP000323000"/>
    </source>
</evidence>
<keyword evidence="1" id="KW-0732">Signal</keyword>
<sequence length="232" mass="25475">MGFTGLLVWALNCLHDGLTVSTWSSGVLENGLFKSLDVSRDIFAINFTEHSNKDEECLTYQFIDLRGSDPNFKNTPKCFIAVLEYDGTLNHYNSLSVFSPTYNGECDGSTTPKYVFNKDIRHTRGKVKPYDVCGCIGSVEKIVTCFHCEKARQHFILYDQGIITKIYGIDAASGAALSALDVSVGDHVLDLCAAPGAKLCMILDILGDLGYVTGVLVRVIWTAINVMKGKKI</sequence>
<dbReference type="Proteomes" id="UP000323000">
    <property type="component" value="Chromosome 3"/>
</dbReference>
<name>A0A5C7IAB6_9ROSI</name>
<dbReference type="OrthoDB" id="427002at2759"/>
<dbReference type="Gene3D" id="3.40.50.150">
    <property type="entry name" value="Vaccinia Virus protein VP39"/>
    <property type="match status" value="1"/>
</dbReference>
<gene>
    <name evidence="2" type="ORF">EZV62_007545</name>
</gene>
<dbReference type="InterPro" id="IPR029063">
    <property type="entry name" value="SAM-dependent_MTases_sf"/>
</dbReference>
<reference evidence="3" key="1">
    <citation type="journal article" date="2019" name="Gigascience">
        <title>De novo genome assembly of the endangered Acer yangbiense, a plant species with extremely small populations endemic to Yunnan Province, China.</title>
        <authorList>
            <person name="Yang J."/>
            <person name="Wariss H.M."/>
            <person name="Tao L."/>
            <person name="Zhang R."/>
            <person name="Yun Q."/>
            <person name="Hollingsworth P."/>
            <person name="Dao Z."/>
            <person name="Luo G."/>
            <person name="Guo H."/>
            <person name="Ma Y."/>
            <person name="Sun W."/>
        </authorList>
    </citation>
    <scope>NUCLEOTIDE SEQUENCE [LARGE SCALE GENOMIC DNA]</scope>
    <source>
        <strain evidence="3">cv. Malutang</strain>
    </source>
</reference>
<proteinExistence type="predicted"/>